<accession>A0ABD0KL43</accession>
<gene>
    <name evidence="1" type="ORF">BaRGS_00020983</name>
</gene>
<organism evidence="1 2">
    <name type="scientific">Batillaria attramentaria</name>
    <dbReference type="NCBI Taxonomy" id="370345"/>
    <lineage>
        <taxon>Eukaryota</taxon>
        <taxon>Metazoa</taxon>
        <taxon>Spiralia</taxon>
        <taxon>Lophotrochozoa</taxon>
        <taxon>Mollusca</taxon>
        <taxon>Gastropoda</taxon>
        <taxon>Caenogastropoda</taxon>
        <taxon>Sorbeoconcha</taxon>
        <taxon>Cerithioidea</taxon>
        <taxon>Batillariidae</taxon>
        <taxon>Batillaria</taxon>
    </lineage>
</organism>
<keyword evidence="2" id="KW-1185">Reference proteome</keyword>
<evidence type="ECO:0000313" key="1">
    <source>
        <dbReference type="EMBL" id="KAK7487716.1"/>
    </source>
</evidence>
<reference evidence="1 2" key="1">
    <citation type="journal article" date="2023" name="Sci. Data">
        <title>Genome assembly of the Korean intertidal mud-creeper Batillaria attramentaria.</title>
        <authorList>
            <person name="Patra A.K."/>
            <person name="Ho P.T."/>
            <person name="Jun S."/>
            <person name="Lee S.J."/>
            <person name="Kim Y."/>
            <person name="Won Y.J."/>
        </authorList>
    </citation>
    <scope>NUCLEOTIDE SEQUENCE [LARGE SCALE GENOMIC DNA]</scope>
    <source>
        <strain evidence="1">Wonlab-2016</strain>
    </source>
</reference>
<dbReference type="EMBL" id="JACVVK020000160">
    <property type="protein sequence ID" value="KAK7487716.1"/>
    <property type="molecule type" value="Genomic_DNA"/>
</dbReference>
<evidence type="ECO:0000313" key="2">
    <source>
        <dbReference type="Proteomes" id="UP001519460"/>
    </source>
</evidence>
<proteinExistence type="predicted"/>
<dbReference type="Proteomes" id="UP001519460">
    <property type="component" value="Unassembled WGS sequence"/>
</dbReference>
<comment type="caution">
    <text evidence="1">The sequence shown here is derived from an EMBL/GenBank/DDBJ whole genome shotgun (WGS) entry which is preliminary data.</text>
</comment>
<sequence>MCRVLGHLVLFARVYIYYRVIATWQTRKRLWKAFPVTMPSFSCYVKTDSIVVVFLSRYDSATAKGDHTARPKTSPALYHQYPVPTAPALQQPDEPVAIWSSGSDANGDYVRLQRGGAPMGASFEASDNYDHMPMGPNDDVYSTLQREERKRQVVDNIYNSCTISSEG</sequence>
<name>A0ABD0KL43_9CAEN</name>
<dbReference type="AlphaFoldDB" id="A0ABD0KL43"/>
<protein>
    <submittedName>
        <fullName evidence="1">Uncharacterized protein</fullName>
    </submittedName>
</protein>